<dbReference type="InterPro" id="IPR000572">
    <property type="entry name" value="OxRdtase_Mopterin-bd_dom"/>
</dbReference>
<dbReference type="OrthoDB" id="9795587at2"/>
<evidence type="ECO:0000256" key="3">
    <source>
        <dbReference type="ARBA" id="ARBA00022723"/>
    </source>
</evidence>
<dbReference type="AlphaFoldDB" id="V8QTH9"/>
<dbReference type="STRING" id="1424334.W822_07085"/>
<dbReference type="eggNOG" id="COG2041">
    <property type="taxonomic scope" value="Bacteria"/>
</dbReference>
<dbReference type="SUPFAM" id="SSF56524">
    <property type="entry name" value="Oxidoreductase molybdopterin-binding domain"/>
    <property type="match status" value="1"/>
</dbReference>
<comment type="caution">
    <text evidence="7">The sequence shown here is derived from an EMBL/GenBank/DDBJ whole genome shotgun (WGS) entry which is preliminary data.</text>
</comment>
<evidence type="ECO:0000313" key="7">
    <source>
        <dbReference type="EMBL" id="ETF02615.1"/>
    </source>
</evidence>
<evidence type="ECO:0000256" key="1">
    <source>
        <dbReference type="ARBA" id="ARBA00001924"/>
    </source>
</evidence>
<evidence type="ECO:0000313" key="8">
    <source>
        <dbReference type="Proteomes" id="UP000018733"/>
    </source>
</evidence>
<dbReference type="InterPro" id="IPR014756">
    <property type="entry name" value="Ig_E-set"/>
</dbReference>
<feature type="domain" description="Moybdenum cofactor oxidoreductase dimerisation" evidence="6">
    <location>
        <begin position="312"/>
        <end position="426"/>
    </location>
</feature>
<dbReference type="InterPro" id="IPR030835">
    <property type="entry name" value="Sulfite_DH_SoxC"/>
</dbReference>
<keyword evidence="3" id="KW-0479">Metal-binding</keyword>
<dbReference type="PATRIC" id="fig|1424334.3.peg.1415"/>
<name>V8QTH9_9BURK</name>
<keyword evidence="8" id="KW-1185">Reference proteome</keyword>
<evidence type="ECO:0000259" key="5">
    <source>
        <dbReference type="Pfam" id="PF00174"/>
    </source>
</evidence>
<proteinExistence type="predicted"/>
<keyword evidence="2" id="KW-0500">Molybdenum</keyword>
<protein>
    <submittedName>
        <fullName evidence="7">Molybdopterin binding oxidoreductase</fullName>
    </submittedName>
</protein>
<accession>V8QTH9</accession>
<dbReference type="Gene3D" id="2.60.40.650">
    <property type="match status" value="1"/>
</dbReference>
<dbReference type="Pfam" id="PF00174">
    <property type="entry name" value="Oxidored_molyb"/>
    <property type="match status" value="1"/>
</dbReference>
<dbReference type="Pfam" id="PF03404">
    <property type="entry name" value="Mo-co_dimer"/>
    <property type="match status" value="1"/>
</dbReference>
<gene>
    <name evidence="7" type="ORF">W822_07085</name>
</gene>
<dbReference type="EMBL" id="AYXT01000009">
    <property type="protein sequence ID" value="ETF02615.1"/>
    <property type="molecule type" value="Genomic_DNA"/>
</dbReference>
<dbReference type="InterPro" id="IPR006311">
    <property type="entry name" value="TAT_signal"/>
</dbReference>
<evidence type="ECO:0000256" key="4">
    <source>
        <dbReference type="ARBA" id="ARBA00023002"/>
    </source>
</evidence>
<dbReference type="PRINTS" id="PR00407">
    <property type="entry name" value="EUMOPTERIN"/>
</dbReference>
<dbReference type="Proteomes" id="UP000018733">
    <property type="component" value="Unassembled WGS sequence"/>
</dbReference>
<dbReference type="NCBIfam" id="TIGR04555">
    <property type="entry name" value="sulfite_DH_soxC"/>
    <property type="match status" value="1"/>
</dbReference>
<sequence>MNTDSFSEENLVVADSDAQSKRRQFLRHGAAAVTGALAASAGLRSAIAATPTTAAEDAAPAAQGTLSIPPWSTQSGAQVGSHPYGTPSRFESGVIRHLRKTDKQYFSSSTRSPLQELDGIITPNGLFYERHHNGIPDIDPAGHRLVVHGLVQQSLEFTVNDIRRFPSHSQIYFLECSGNPGYTVHAKTAAEANGLVSCAEWTGVLLKTVLKEAGLKPEAKWIIAEGADGAGMTRSIPLEKCLDDAMLVYSQNGERLRPEQGYPLRLLLPGYEGNMSIKWLRRLQVADRPVHSREETSKYTDSLPNGKAREFTFVMEAKSIITSPSGGQQVEGHGFHEIKGIAWSGKGRIAKVEVSVDEGKTWQAAVLQEPVLSKALTRFVFPWQWNGESVVIQSRATDETGYTQPTITALVEVRGVNGTYHNNAITPWRVAADGKVTHALA</sequence>
<dbReference type="GO" id="GO:0043546">
    <property type="term" value="F:molybdopterin cofactor binding"/>
    <property type="evidence" value="ECO:0007669"/>
    <property type="project" value="TreeGrafter"/>
</dbReference>
<dbReference type="PANTHER" id="PTHR19372:SF7">
    <property type="entry name" value="SULFITE OXIDASE, MITOCHONDRIAL"/>
    <property type="match status" value="1"/>
</dbReference>
<dbReference type="SUPFAM" id="SSF81296">
    <property type="entry name" value="E set domains"/>
    <property type="match status" value="1"/>
</dbReference>
<dbReference type="Gene3D" id="3.90.420.10">
    <property type="entry name" value="Oxidoreductase, molybdopterin-binding domain"/>
    <property type="match status" value="1"/>
</dbReference>
<feature type="domain" description="Oxidoreductase molybdopterin-binding" evidence="5">
    <location>
        <begin position="132"/>
        <end position="291"/>
    </location>
</feature>
<dbReference type="PROSITE" id="PS51318">
    <property type="entry name" value="TAT"/>
    <property type="match status" value="1"/>
</dbReference>
<dbReference type="GO" id="GO:0008482">
    <property type="term" value="F:sulfite oxidase activity"/>
    <property type="evidence" value="ECO:0007669"/>
    <property type="project" value="TreeGrafter"/>
</dbReference>
<dbReference type="GO" id="GO:0006790">
    <property type="term" value="P:sulfur compound metabolic process"/>
    <property type="evidence" value="ECO:0007669"/>
    <property type="project" value="TreeGrafter"/>
</dbReference>
<evidence type="ECO:0000256" key="2">
    <source>
        <dbReference type="ARBA" id="ARBA00022505"/>
    </source>
</evidence>
<dbReference type="GO" id="GO:0030151">
    <property type="term" value="F:molybdenum ion binding"/>
    <property type="evidence" value="ECO:0007669"/>
    <property type="project" value="InterPro"/>
</dbReference>
<keyword evidence="4" id="KW-0560">Oxidoreductase</keyword>
<evidence type="ECO:0000259" key="6">
    <source>
        <dbReference type="Pfam" id="PF03404"/>
    </source>
</evidence>
<dbReference type="GO" id="GO:0020037">
    <property type="term" value="F:heme binding"/>
    <property type="evidence" value="ECO:0007669"/>
    <property type="project" value="TreeGrafter"/>
</dbReference>
<reference evidence="7 8" key="1">
    <citation type="journal article" date="2014" name="Genome Announc.">
        <title>Draft Genome Sequence of Advenella kashmirensis Strain W13003, a Polycyclic Aromatic Hydrocarbon-Degrading Bacterium.</title>
        <authorList>
            <person name="Wang X."/>
            <person name="Jin D."/>
            <person name="Zhou L."/>
            <person name="Wu L."/>
            <person name="An W."/>
            <person name="Zhao L."/>
        </authorList>
    </citation>
    <scope>NUCLEOTIDE SEQUENCE [LARGE SCALE GENOMIC DNA]</scope>
    <source>
        <strain evidence="7 8">W13003</strain>
    </source>
</reference>
<dbReference type="FunFam" id="2.60.40.650:FF:000004">
    <property type="entry name" value="Sulfite oxidase, putative"/>
    <property type="match status" value="1"/>
</dbReference>
<dbReference type="InterPro" id="IPR008335">
    <property type="entry name" value="Mopterin_OxRdtase_euk"/>
</dbReference>
<dbReference type="HOGENOM" id="CLU_003827_5_5_4"/>
<dbReference type="PANTHER" id="PTHR19372">
    <property type="entry name" value="SULFITE REDUCTASE"/>
    <property type="match status" value="1"/>
</dbReference>
<dbReference type="FunFam" id="3.90.420.10:FF:000006">
    <property type="entry name" value="Sulfur dehydrogenase subunit SoxC"/>
    <property type="match status" value="1"/>
</dbReference>
<dbReference type="InterPro" id="IPR036374">
    <property type="entry name" value="OxRdtase_Mopterin-bd_sf"/>
</dbReference>
<organism evidence="7 8">
    <name type="scientific">Advenella kashmirensis W13003</name>
    <dbReference type="NCBI Taxonomy" id="1424334"/>
    <lineage>
        <taxon>Bacteria</taxon>
        <taxon>Pseudomonadati</taxon>
        <taxon>Pseudomonadota</taxon>
        <taxon>Betaproteobacteria</taxon>
        <taxon>Burkholderiales</taxon>
        <taxon>Alcaligenaceae</taxon>
    </lineage>
</organism>
<comment type="cofactor">
    <cofactor evidence="1">
        <name>Mo-molybdopterin</name>
        <dbReference type="ChEBI" id="CHEBI:71302"/>
    </cofactor>
</comment>
<dbReference type="RefSeq" id="WP_024004398.1">
    <property type="nucleotide sequence ID" value="NZ_KI650979.1"/>
</dbReference>
<dbReference type="InterPro" id="IPR005066">
    <property type="entry name" value="MoCF_OxRdtse_dimer"/>
</dbReference>